<organism evidence="1 2">
    <name type="scientific">Trichinella murrelli</name>
    <dbReference type="NCBI Taxonomy" id="144512"/>
    <lineage>
        <taxon>Eukaryota</taxon>
        <taxon>Metazoa</taxon>
        <taxon>Ecdysozoa</taxon>
        <taxon>Nematoda</taxon>
        <taxon>Enoplea</taxon>
        <taxon>Dorylaimia</taxon>
        <taxon>Trichinellida</taxon>
        <taxon>Trichinellidae</taxon>
        <taxon>Trichinella</taxon>
    </lineage>
</organism>
<reference evidence="1 2" key="1">
    <citation type="submission" date="2015-01" db="EMBL/GenBank/DDBJ databases">
        <title>Evolution of Trichinella species and genotypes.</title>
        <authorList>
            <person name="Korhonen P.K."/>
            <person name="Edoardo P."/>
            <person name="Giuseppe L.R."/>
            <person name="Gasser R.B."/>
        </authorList>
    </citation>
    <scope>NUCLEOTIDE SEQUENCE [LARGE SCALE GENOMIC DNA]</scope>
    <source>
        <strain evidence="1">ISS417</strain>
    </source>
</reference>
<dbReference type="AlphaFoldDB" id="A0A0V0TBU7"/>
<comment type="caution">
    <text evidence="1">The sequence shown here is derived from an EMBL/GenBank/DDBJ whole genome shotgun (WGS) entry which is preliminary data.</text>
</comment>
<proteinExistence type="predicted"/>
<dbReference type="Proteomes" id="UP000055048">
    <property type="component" value="Unassembled WGS sequence"/>
</dbReference>
<accession>A0A0V0TBU7</accession>
<evidence type="ECO:0000313" key="1">
    <source>
        <dbReference type="EMBL" id="KRX36449.1"/>
    </source>
</evidence>
<protein>
    <submittedName>
        <fullName evidence="1">Uncharacterized protein</fullName>
    </submittedName>
</protein>
<keyword evidence="2" id="KW-1185">Reference proteome</keyword>
<evidence type="ECO:0000313" key="2">
    <source>
        <dbReference type="Proteomes" id="UP000055048"/>
    </source>
</evidence>
<name>A0A0V0TBU7_9BILA</name>
<dbReference type="EMBL" id="JYDJ01000364">
    <property type="protein sequence ID" value="KRX36449.1"/>
    <property type="molecule type" value="Genomic_DNA"/>
</dbReference>
<sequence>MKEESKECQNAKVKFVPGLGPLSSYKICSHSQPPWHTHTNTHTYIHIDDDDDADDDVTENILNTGMQYEENY</sequence>
<gene>
    <name evidence="1" type="ORF">T05_2269</name>
</gene>